<comment type="caution">
    <text evidence="1">The sequence shown here is derived from an EMBL/GenBank/DDBJ whole genome shotgun (WGS) entry which is preliminary data.</text>
</comment>
<dbReference type="InterPro" id="IPR012337">
    <property type="entry name" value="RNaseH-like_sf"/>
</dbReference>
<protein>
    <submittedName>
        <fullName evidence="1">Membrane protein</fullName>
    </submittedName>
</protein>
<accession>A0AAX0B8K1</accession>
<evidence type="ECO:0000313" key="1">
    <source>
        <dbReference type="EMBL" id="NRT91519.1"/>
    </source>
</evidence>
<reference evidence="1" key="1">
    <citation type="submission" date="2020-05" db="EMBL/GenBank/DDBJ databases">
        <authorList>
            <person name="Brown S."/>
            <person name="Huntemann M."/>
            <person name="Clum A."/>
            <person name="Spunde A."/>
            <person name="Palaniappan K."/>
            <person name="Ritter S."/>
            <person name="Mikhailova N."/>
            <person name="Chen I.-M."/>
            <person name="Stamatis D."/>
            <person name="Reddy T."/>
            <person name="O'Malley R."/>
            <person name="Daum C."/>
            <person name="Shapiro N."/>
            <person name="Ivanova N."/>
            <person name="Kyrpides N."/>
            <person name="Woyke T."/>
        </authorList>
    </citation>
    <scope>NUCLEOTIDE SEQUENCE</scope>
    <source>
        <strain evidence="1">DJ080</strain>
    </source>
</reference>
<evidence type="ECO:0000313" key="2">
    <source>
        <dbReference type="Proteomes" id="UP001193748"/>
    </source>
</evidence>
<dbReference type="SUPFAM" id="SSF53098">
    <property type="entry name" value="Ribonuclease H-like"/>
    <property type="match status" value="1"/>
</dbReference>
<organism evidence="1 2">
    <name type="scientific">Clostridium beijerinckii</name>
    <name type="common">Clostridium MP</name>
    <dbReference type="NCBI Taxonomy" id="1520"/>
    <lineage>
        <taxon>Bacteria</taxon>
        <taxon>Bacillati</taxon>
        <taxon>Bacillota</taxon>
        <taxon>Clostridia</taxon>
        <taxon>Eubacteriales</taxon>
        <taxon>Clostridiaceae</taxon>
        <taxon>Clostridium</taxon>
    </lineage>
</organism>
<sequence length="107" mass="12547">MKTFIYLDISLNLLNILTQYTDRWAIEPFFRDCKSCLGLDGYQVRSDRSSRRYLSIMIIIYTYCKLYSNESYYSNTGLKLAQNNLKKARVIWIYNAAASGKPVDKTF</sequence>
<dbReference type="AlphaFoldDB" id="A0AAX0B8K1"/>
<reference evidence="1" key="2">
    <citation type="journal article" date="2022" name="Nat. Biotechnol.">
        <title>Carbon-negative production of acetone and isopropanol by gas fermentation at industrial pilot scale.</title>
        <authorList>
            <person name="Liew F.E."/>
            <person name="Nogle R."/>
            <person name="Abdalla T."/>
            <person name="Rasor B.J."/>
            <person name="Canter C."/>
            <person name="Jensen R.O."/>
            <person name="Wang L."/>
            <person name="Strutz J."/>
            <person name="Chirania P."/>
            <person name="De Tissera S."/>
            <person name="Mueller A.P."/>
            <person name="Ruan Z."/>
            <person name="Gao A."/>
            <person name="Tran L."/>
            <person name="Engle N.L."/>
            <person name="Bromley J.C."/>
            <person name="Daniell J."/>
            <person name="Conrado R."/>
            <person name="Tschaplinski T.J."/>
            <person name="Giannone R.J."/>
            <person name="Hettich R.L."/>
            <person name="Karim A.S."/>
            <person name="Simpson S.D."/>
            <person name="Brown S.D."/>
            <person name="Leang C."/>
            <person name="Jewett M.C."/>
            <person name="Kopke M."/>
        </authorList>
    </citation>
    <scope>NUCLEOTIDE SEQUENCE</scope>
    <source>
        <strain evidence="1">DJ080</strain>
    </source>
</reference>
<dbReference type="Proteomes" id="UP001193748">
    <property type="component" value="Unassembled WGS sequence"/>
</dbReference>
<dbReference type="EMBL" id="JABSWW010000001">
    <property type="protein sequence ID" value="NRT91519.1"/>
    <property type="molecule type" value="Genomic_DNA"/>
</dbReference>
<proteinExistence type="predicted"/>
<name>A0AAX0B8K1_CLOBE</name>
<dbReference type="RefSeq" id="WP_173712004.1">
    <property type="nucleotide sequence ID" value="NZ_CP107022.1"/>
</dbReference>
<gene>
    <name evidence="1" type="ORF">B0H41_005198</name>
</gene>